<name>A0A6N3T254_9PROT</name>
<dbReference type="Proteomes" id="UP000321104">
    <property type="component" value="Unassembled WGS sequence"/>
</dbReference>
<dbReference type="EMBL" id="BJXQ01000004">
    <property type="protein sequence ID" value="GEN02913.1"/>
    <property type="molecule type" value="Genomic_DNA"/>
</dbReference>
<evidence type="ECO:0000313" key="2">
    <source>
        <dbReference type="EMBL" id="GEN02913.1"/>
    </source>
</evidence>
<evidence type="ECO:0000313" key="3">
    <source>
        <dbReference type="Proteomes" id="UP000032673"/>
    </source>
</evidence>
<comment type="caution">
    <text evidence="2">The sequence shown here is derived from an EMBL/GenBank/DDBJ whole genome shotgun (WGS) entry which is preliminary data.</text>
</comment>
<dbReference type="RefSeq" id="WP_052948201.1">
    <property type="nucleotide sequence ID" value="NZ_BAMW01000030.1"/>
</dbReference>
<protein>
    <submittedName>
        <fullName evidence="2">Uncharacterized protein</fullName>
    </submittedName>
</protein>
<organism evidence="2 4">
    <name type="scientific">Acetobacter indonesiensis</name>
    <dbReference type="NCBI Taxonomy" id="104101"/>
    <lineage>
        <taxon>Bacteria</taxon>
        <taxon>Pseudomonadati</taxon>
        <taxon>Pseudomonadota</taxon>
        <taxon>Alphaproteobacteria</taxon>
        <taxon>Acetobacterales</taxon>
        <taxon>Acetobacteraceae</taxon>
        <taxon>Acetobacter</taxon>
    </lineage>
</organism>
<dbReference type="Proteomes" id="UP000032673">
    <property type="component" value="Unassembled WGS sequence"/>
</dbReference>
<dbReference type="EMBL" id="BAMW01000030">
    <property type="protein sequence ID" value="GAN63528.1"/>
    <property type="molecule type" value="Genomic_DNA"/>
</dbReference>
<dbReference type="AlphaFoldDB" id="A0A6N3T254"/>
<reference evidence="2 4" key="2">
    <citation type="submission" date="2019-07" db="EMBL/GenBank/DDBJ databases">
        <title>Whole genome shotgun sequence of Acetobacter indonesiensis NBRC 16471.</title>
        <authorList>
            <person name="Hosoyama A."/>
            <person name="Uohara A."/>
            <person name="Ohji S."/>
            <person name="Ichikawa N."/>
        </authorList>
    </citation>
    <scope>NUCLEOTIDE SEQUENCE [LARGE SCALE GENOMIC DNA]</scope>
    <source>
        <strain evidence="2 4">NBRC 16471</strain>
    </source>
</reference>
<accession>A0A6N3T254</accession>
<reference evidence="1 3" key="1">
    <citation type="submission" date="2012-11" db="EMBL/GenBank/DDBJ databases">
        <title>Whole genome sequence of Acetobacter indonesiensis 5H-1.</title>
        <authorList>
            <person name="Azuma Y."/>
            <person name="Higashiura N."/>
            <person name="Hirakawa H."/>
            <person name="Matsushita K."/>
        </authorList>
    </citation>
    <scope>NUCLEOTIDE SEQUENCE [LARGE SCALE GENOMIC DNA]</scope>
    <source>
        <strain evidence="1 3">5H-1</strain>
    </source>
</reference>
<evidence type="ECO:0000313" key="4">
    <source>
        <dbReference type="Proteomes" id="UP000321104"/>
    </source>
</evidence>
<gene>
    <name evidence="1" type="ORF">Abin_030_071</name>
    <name evidence="2" type="ORF">AIN02nite_09380</name>
</gene>
<sequence length="79" mass="8885">MLKKSVTLSTVLTPAARRALHRHGRDSLSDLRFLEQWATNPSYNAATILRAGQIRRTNPDLMQDIDTGIRQGGTRKALR</sequence>
<keyword evidence="3" id="KW-1185">Reference proteome</keyword>
<evidence type="ECO:0000313" key="1">
    <source>
        <dbReference type="EMBL" id="GAN63528.1"/>
    </source>
</evidence>
<proteinExistence type="predicted"/>